<evidence type="ECO:0000259" key="1">
    <source>
        <dbReference type="Pfam" id="PF09791"/>
    </source>
</evidence>
<dbReference type="EMBL" id="AM406670">
    <property type="protein sequence ID" value="CAL93682.1"/>
    <property type="molecule type" value="Genomic_DNA"/>
</dbReference>
<feature type="domain" description="Oxidoreductase-like" evidence="1">
    <location>
        <begin position="34"/>
        <end position="75"/>
    </location>
</feature>
<evidence type="ECO:0000313" key="3">
    <source>
        <dbReference type="Proteomes" id="UP000002588"/>
    </source>
</evidence>
<dbReference type="AlphaFoldDB" id="A1K4C7"/>
<evidence type="ECO:0000313" key="2">
    <source>
        <dbReference type="EMBL" id="CAL93682.1"/>
    </source>
</evidence>
<organism evidence="2 3">
    <name type="scientific">Azoarcus sp. (strain BH72)</name>
    <dbReference type="NCBI Taxonomy" id="418699"/>
    <lineage>
        <taxon>Bacteria</taxon>
        <taxon>Pseudomonadati</taxon>
        <taxon>Pseudomonadota</taxon>
        <taxon>Betaproteobacteria</taxon>
        <taxon>Rhodocyclales</taxon>
        <taxon>Zoogloeaceae</taxon>
        <taxon>Azoarcus</taxon>
    </lineage>
</organism>
<sequence length="81" mass="8529">MLPSVKPSDPLTAPVRTLVDAEAAVAAIRGRLECAGLSLRPPPAPPTACCGRGCNGCVWEGYYSALGYWREDARRLLAGEG</sequence>
<dbReference type="KEGG" id="azo:azo1065"/>
<name>A1K4C7_AZOSB</name>
<dbReference type="STRING" id="62928.azo1065"/>
<dbReference type="HOGENOM" id="CLU_186542_0_0_4"/>
<dbReference type="Proteomes" id="UP000002588">
    <property type="component" value="Chromosome"/>
</dbReference>
<proteinExistence type="predicted"/>
<keyword evidence="3" id="KW-1185">Reference proteome</keyword>
<dbReference type="Pfam" id="PF09791">
    <property type="entry name" value="Oxidored-like"/>
    <property type="match status" value="1"/>
</dbReference>
<dbReference type="eggNOG" id="ENOG50335H0">
    <property type="taxonomic scope" value="Bacteria"/>
</dbReference>
<accession>A1K4C7</accession>
<gene>
    <name evidence="2" type="ordered locus">azo1065</name>
</gene>
<reference evidence="2 3" key="1">
    <citation type="journal article" date="2006" name="Nat. Biotechnol.">
        <title>Complete genome of the mutualistic, N2-fixing grass endophyte Azoarcus sp. strain BH72.</title>
        <authorList>
            <person name="Krause A."/>
            <person name="Ramakumar A."/>
            <person name="Bartels D."/>
            <person name="Battistoni F."/>
            <person name="Bekel T."/>
            <person name="Boch J."/>
            <person name="Boehm M."/>
            <person name="Friedrich F."/>
            <person name="Hurek T."/>
            <person name="Krause L."/>
            <person name="Linke B."/>
            <person name="McHardy A.C."/>
            <person name="Sarkar A."/>
            <person name="Schneiker S."/>
            <person name="Syed A.A."/>
            <person name="Thauer R."/>
            <person name="Vorhoelter F.-J."/>
            <person name="Weidner S."/>
            <person name="Puehler A."/>
            <person name="Reinhold-Hurek B."/>
            <person name="Kaiser O."/>
            <person name="Goesmann A."/>
        </authorList>
    </citation>
    <scope>NUCLEOTIDE SEQUENCE [LARGE SCALE GENOMIC DNA]</scope>
    <source>
        <strain evidence="2 3">BH72</strain>
    </source>
</reference>
<protein>
    <recommendedName>
        <fullName evidence="1">Oxidoreductase-like domain-containing protein</fullName>
    </recommendedName>
</protein>
<dbReference type="InterPro" id="IPR019180">
    <property type="entry name" value="Oxidoreductase-like_N"/>
</dbReference>
<dbReference type="RefSeq" id="WP_011764799.1">
    <property type="nucleotide sequence ID" value="NC_008702.1"/>
</dbReference>